<dbReference type="EMBL" id="CAWYQH010000110">
    <property type="protein sequence ID" value="CAK8689955.1"/>
    <property type="molecule type" value="Genomic_DNA"/>
</dbReference>
<feature type="region of interest" description="Disordered" evidence="1">
    <location>
        <begin position="167"/>
        <end position="188"/>
    </location>
</feature>
<evidence type="ECO:0000256" key="1">
    <source>
        <dbReference type="SAM" id="MobiDB-lite"/>
    </source>
</evidence>
<proteinExistence type="predicted"/>
<sequence length="246" mass="27652">MRANWARIQQQRQSLAADKPFEKLSEEFEPIMYLCKCLPSPEAMPSKKMKRSIKTLMERVQNTSELFDAYQELFFNLGSSMYLTSVHLGAAKFVFSNLDKVKRLCSEGKSNLDSFKKDPTIKNYVMAAMEDLTQKAQKVSSPSPRIRSIAEIIAGIFANEENVSRGSAKNKQAKQPITPKLPNCPSSVSVPPSLRSGWAVMVSTVRSVSIFMENWSTAASIPISNSLWNSGPSITKLPPRETWRYF</sequence>
<gene>
    <name evidence="2" type="ORF">CVLEPA_LOCUS22607</name>
</gene>
<keyword evidence="3" id="KW-1185">Reference proteome</keyword>
<organism evidence="2 3">
    <name type="scientific">Clavelina lepadiformis</name>
    <name type="common">Light-bulb sea squirt</name>
    <name type="synonym">Ascidia lepadiformis</name>
    <dbReference type="NCBI Taxonomy" id="159417"/>
    <lineage>
        <taxon>Eukaryota</taxon>
        <taxon>Metazoa</taxon>
        <taxon>Chordata</taxon>
        <taxon>Tunicata</taxon>
        <taxon>Ascidiacea</taxon>
        <taxon>Aplousobranchia</taxon>
        <taxon>Clavelinidae</taxon>
        <taxon>Clavelina</taxon>
    </lineage>
</organism>
<comment type="caution">
    <text evidence="2">The sequence shown here is derived from an EMBL/GenBank/DDBJ whole genome shotgun (WGS) entry which is preliminary data.</text>
</comment>
<name>A0ABP0GIC2_CLALP</name>
<accession>A0ABP0GIC2</accession>
<protein>
    <submittedName>
        <fullName evidence="2">Uncharacterized protein</fullName>
    </submittedName>
</protein>
<evidence type="ECO:0000313" key="3">
    <source>
        <dbReference type="Proteomes" id="UP001642483"/>
    </source>
</evidence>
<evidence type="ECO:0000313" key="2">
    <source>
        <dbReference type="EMBL" id="CAK8689955.1"/>
    </source>
</evidence>
<dbReference type="Proteomes" id="UP001642483">
    <property type="component" value="Unassembled WGS sequence"/>
</dbReference>
<reference evidence="2 3" key="1">
    <citation type="submission" date="2024-02" db="EMBL/GenBank/DDBJ databases">
        <authorList>
            <person name="Daric V."/>
            <person name="Darras S."/>
        </authorList>
    </citation>
    <scope>NUCLEOTIDE SEQUENCE [LARGE SCALE GENOMIC DNA]</scope>
</reference>